<proteinExistence type="predicted"/>
<dbReference type="AlphaFoldDB" id="A0AAV2H853"/>
<feature type="compositionally biased region" description="Basic and acidic residues" evidence="1">
    <location>
        <begin position="49"/>
        <end position="58"/>
    </location>
</feature>
<sequence>KHQQQQRKSNDALISEPPLPLFQDGVQENSPRIGGDHASSGTNDSPLGPKRELTSGEVASLRKDFASKVDYSEPTLATSPTVSPRFVRCKRQSRVHSADEPSFENVVRDILLIGDKRS</sequence>
<accession>A0AAV2H853</accession>
<dbReference type="EMBL" id="CAXITT010000058">
    <property type="protein sequence ID" value="CAL1529931.1"/>
    <property type="molecule type" value="Genomic_DNA"/>
</dbReference>
<comment type="caution">
    <text evidence="2">The sequence shown here is derived from an EMBL/GenBank/DDBJ whole genome shotgun (WGS) entry which is preliminary data.</text>
</comment>
<organism evidence="2 3">
    <name type="scientific">Lymnaea stagnalis</name>
    <name type="common">Great pond snail</name>
    <name type="synonym">Helix stagnalis</name>
    <dbReference type="NCBI Taxonomy" id="6523"/>
    <lineage>
        <taxon>Eukaryota</taxon>
        <taxon>Metazoa</taxon>
        <taxon>Spiralia</taxon>
        <taxon>Lophotrochozoa</taxon>
        <taxon>Mollusca</taxon>
        <taxon>Gastropoda</taxon>
        <taxon>Heterobranchia</taxon>
        <taxon>Euthyneura</taxon>
        <taxon>Panpulmonata</taxon>
        <taxon>Hygrophila</taxon>
        <taxon>Lymnaeoidea</taxon>
        <taxon>Lymnaeidae</taxon>
        <taxon>Lymnaea</taxon>
    </lineage>
</organism>
<reference evidence="2 3" key="1">
    <citation type="submission" date="2024-04" db="EMBL/GenBank/DDBJ databases">
        <authorList>
            <consortium name="Genoscope - CEA"/>
            <person name="William W."/>
        </authorList>
    </citation>
    <scope>NUCLEOTIDE SEQUENCE [LARGE SCALE GENOMIC DNA]</scope>
</reference>
<protein>
    <submittedName>
        <fullName evidence="2">Uncharacterized protein</fullName>
    </submittedName>
</protein>
<feature type="region of interest" description="Disordered" evidence="1">
    <location>
        <begin position="1"/>
        <end position="58"/>
    </location>
</feature>
<evidence type="ECO:0000256" key="1">
    <source>
        <dbReference type="SAM" id="MobiDB-lite"/>
    </source>
</evidence>
<gene>
    <name evidence="2" type="ORF">GSLYS_00004064001</name>
</gene>
<dbReference type="Proteomes" id="UP001497497">
    <property type="component" value="Unassembled WGS sequence"/>
</dbReference>
<feature type="non-terminal residue" evidence="2">
    <location>
        <position position="1"/>
    </location>
</feature>
<evidence type="ECO:0000313" key="3">
    <source>
        <dbReference type="Proteomes" id="UP001497497"/>
    </source>
</evidence>
<feature type="non-terminal residue" evidence="2">
    <location>
        <position position="118"/>
    </location>
</feature>
<evidence type="ECO:0000313" key="2">
    <source>
        <dbReference type="EMBL" id="CAL1529931.1"/>
    </source>
</evidence>
<name>A0AAV2H853_LYMST</name>
<keyword evidence="3" id="KW-1185">Reference proteome</keyword>